<accession>A0AAI9I0Q2</accession>
<proteinExistence type="predicted"/>
<protein>
    <submittedName>
        <fullName evidence="1">Uncharacterized protein</fullName>
    </submittedName>
</protein>
<name>A0AAI9I0Q2_PROST</name>
<dbReference type="AlphaFoldDB" id="A0AAI9I0Q2"/>
<evidence type="ECO:0000313" key="1">
    <source>
        <dbReference type="EMBL" id="EMP9433352.1"/>
    </source>
</evidence>
<dbReference type="EMBL" id="AAZDVE040000017">
    <property type="protein sequence ID" value="EMP9433352.1"/>
    <property type="molecule type" value="Genomic_DNA"/>
</dbReference>
<dbReference type="RefSeq" id="WP_251464837.1">
    <property type="nucleotide sequence ID" value="NZ_JAWIYV010000073.1"/>
</dbReference>
<reference evidence="1" key="1">
    <citation type="submission" date="2024-02" db="EMBL/GenBank/DDBJ databases">
        <authorList>
            <consortium name="Clinical and Environmental Microbiology Branch: Whole genome sequencing antimicrobial resistance pathogens in the healthcare setting"/>
        </authorList>
    </citation>
    <scope>NUCLEOTIDE SEQUENCE</scope>
    <source>
        <strain evidence="1">2020GO-00142</strain>
    </source>
</reference>
<organism evidence="1">
    <name type="scientific">Providencia stuartii</name>
    <dbReference type="NCBI Taxonomy" id="588"/>
    <lineage>
        <taxon>Bacteria</taxon>
        <taxon>Pseudomonadati</taxon>
        <taxon>Pseudomonadota</taxon>
        <taxon>Gammaproteobacteria</taxon>
        <taxon>Enterobacterales</taxon>
        <taxon>Morganellaceae</taxon>
        <taxon>Providencia</taxon>
    </lineage>
</organism>
<sequence>MPKTTAFILYLGEFDKNLSNSLIQDIVGSETGQAKEECEQRFSNEEVTIFAIGTHKLSQSNKLRITSIHGAVS</sequence>
<gene>
    <name evidence="1" type="ORF">JRA39_002419</name>
</gene>
<comment type="caution">
    <text evidence="1">The sequence shown here is derived from an EMBL/GenBank/DDBJ whole genome shotgun (WGS) entry which is preliminary data.</text>
</comment>